<dbReference type="RefSeq" id="XP_662674.1">
    <property type="nucleotide sequence ID" value="XM_657582.1"/>
</dbReference>
<dbReference type="Pfam" id="PF00172">
    <property type="entry name" value="Zn_clus"/>
    <property type="match status" value="1"/>
</dbReference>
<dbReference type="PROSITE" id="PS00463">
    <property type="entry name" value="ZN2_CY6_FUNGAL_1"/>
    <property type="match status" value="1"/>
</dbReference>
<organism evidence="9 10">
    <name type="scientific">Emericella nidulans (strain FGSC A4 / ATCC 38163 / CBS 112.46 / NRRL 194 / M139)</name>
    <name type="common">Aspergillus nidulans</name>
    <dbReference type="NCBI Taxonomy" id="227321"/>
    <lineage>
        <taxon>Eukaryota</taxon>
        <taxon>Fungi</taxon>
        <taxon>Dikarya</taxon>
        <taxon>Ascomycota</taxon>
        <taxon>Pezizomycotina</taxon>
        <taxon>Eurotiomycetes</taxon>
        <taxon>Eurotiomycetidae</taxon>
        <taxon>Eurotiales</taxon>
        <taxon>Aspergillaceae</taxon>
        <taxon>Aspergillus</taxon>
        <taxon>Aspergillus subgen. Nidulantes</taxon>
    </lineage>
</organism>
<feature type="compositionally biased region" description="Basic and acidic residues" evidence="7">
    <location>
        <begin position="61"/>
        <end position="71"/>
    </location>
</feature>
<keyword evidence="2" id="KW-0862">Zinc</keyword>
<keyword evidence="4" id="KW-0238">DNA-binding</keyword>
<dbReference type="GO" id="GO:0000981">
    <property type="term" value="F:DNA-binding transcription factor activity, RNA polymerase II-specific"/>
    <property type="evidence" value="ECO:0000318"/>
    <property type="project" value="GO_Central"/>
</dbReference>
<comment type="subcellular location">
    <subcellularLocation>
        <location evidence="1">Nucleus</location>
    </subcellularLocation>
</comment>
<evidence type="ECO:0000256" key="3">
    <source>
        <dbReference type="ARBA" id="ARBA00023015"/>
    </source>
</evidence>
<dbReference type="EMBL" id="BN001303">
    <property type="protein sequence ID" value="CBF76153.1"/>
    <property type="molecule type" value="Genomic_DNA"/>
</dbReference>
<dbReference type="GO" id="GO:0000976">
    <property type="term" value="F:transcription cis-regulatory region binding"/>
    <property type="evidence" value="ECO:0000318"/>
    <property type="project" value="GO_Central"/>
</dbReference>
<dbReference type="AlphaFoldDB" id="Q5B310"/>
<evidence type="ECO:0000256" key="4">
    <source>
        <dbReference type="ARBA" id="ARBA00023125"/>
    </source>
</evidence>
<keyword evidence="3" id="KW-0805">Transcription regulation</keyword>
<dbReference type="SUPFAM" id="SSF57701">
    <property type="entry name" value="Zn2/Cys6 DNA-binding domain"/>
    <property type="match status" value="1"/>
</dbReference>
<dbReference type="HOGENOM" id="CLU_398492_0_0_1"/>
<evidence type="ECO:0000259" key="8">
    <source>
        <dbReference type="PROSITE" id="PS50048"/>
    </source>
</evidence>
<sequence>MASSDSIKRTGPSCTECRKKKTKCCGDWAPCKRCAKLGLHCSLPVNTAAAGSSRRSKKYQKHQEDQQDRRSPLPRPNGYHSGKLRDPNGRFASNLRKESVDAKNTRNSGRAMRVRPRPARDACPLPTVAAATPSRVQGLKTKQQLCSVTYPTPSESQETGDLRNWAASPAARASGRDHSGLVACLAEAATTPAEALELFTLFGERIAPFIPSLYATDFTALPTQPLYVLAAIYAVARYLPDSTALRDRTGCILRRLISELIFRSMANQSSIAKAENMQGLVVLYACCEATGPNHEDQQAFPYFDMLFLKGITETYASKIRLGLDYTLDKASDDKLPLVWEVWLYTMSHHCAVLHGCPRTLSGSVELHRAKSALEQTVDHPRIRLLLAEFELCLLWESASSIPASCPKTVNDTLDHWKSQWQESLTGAAAPGHQLFFYFHFTRFHLLTHLVDEAGEIYIAMNETLEAAQDFLQWFKDLPPVSKDRLRYLCDFAFVLMVHVCLCVIRALRGGLVLPKCRKEFLELVQDAAVLMQSLSVRADTRPAIYGCALVTMCRQYQSSQVDGISAGAANNLRDSAEFLHLPRQTQLDMEVPMAAEALMDEELLRQSRLSPGFWTLDPDISVFDGIIAAIPVPEESDMIDNVALHSNPDCLRISGKLANLHNSLDTSHSICPFSYRRKGAKPVTISINFDS</sequence>
<accession>Q5B310</accession>
<dbReference type="KEGG" id="ani:ANIA_05070"/>
<dbReference type="GeneID" id="2872871"/>
<dbReference type="OrthoDB" id="4151048at2759"/>
<gene>
    <name evidence="9" type="ORF">ANIA_05070</name>
</gene>
<dbReference type="InterPro" id="IPR001138">
    <property type="entry name" value="Zn2Cys6_DnaBD"/>
</dbReference>
<dbReference type="CDD" id="cd00067">
    <property type="entry name" value="GAL4"/>
    <property type="match status" value="1"/>
</dbReference>
<reference evidence="10" key="1">
    <citation type="journal article" date="2005" name="Nature">
        <title>Sequencing of Aspergillus nidulans and comparative analysis with A. fumigatus and A. oryzae.</title>
        <authorList>
            <person name="Galagan J.E."/>
            <person name="Calvo S.E."/>
            <person name="Cuomo C."/>
            <person name="Ma L.J."/>
            <person name="Wortman J.R."/>
            <person name="Batzoglou S."/>
            <person name="Lee S.I."/>
            <person name="Basturkmen M."/>
            <person name="Spevak C.C."/>
            <person name="Clutterbuck J."/>
            <person name="Kapitonov V."/>
            <person name="Jurka J."/>
            <person name="Scazzocchio C."/>
            <person name="Farman M."/>
            <person name="Butler J."/>
            <person name="Purcell S."/>
            <person name="Harris S."/>
            <person name="Braus G.H."/>
            <person name="Draht O."/>
            <person name="Busch S."/>
            <person name="D'Enfert C."/>
            <person name="Bouchier C."/>
            <person name="Goldman G.H."/>
            <person name="Bell-Pedersen D."/>
            <person name="Griffiths-Jones S."/>
            <person name="Doonan J.H."/>
            <person name="Yu J."/>
            <person name="Vienken K."/>
            <person name="Pain A."/>
            <person name="Freitag M."/>
            <person name="Selker E.U."/>
            <person name="Archer D.B."/>
            <person name="Penalva M.A."/>
            <person name="Oakley B.R."/>
            <person name="Momany M."/>
            <person name="Tanaka T."/>
            <person name="Kumagai T."/>
            <person name="Asai K."/>
            <person name="Machida M."/>
            <person name="Nierman W.C."/>
            <person name="Denning D.W."/>
            <person name="Caddick M."/>
            <person name="Hynes M."/>
            <person name="Paoletti M."/>
            <person name="Fischer R."/>
            <person name="Miller B."/>
            <person name="Dyer P."/>
            <person name="Sachs M.S."/>
            <person name="Osmani S.A."/>
            <person name="Birren B.W."/>
        </authorList>
    </citation>
    <scope>NUCLEOTIDE SEQUENCE [LARGE SCALE GENOMIC DNA]</scope>
    <source>
        <strain evidence="10">FGSC A4 / ATCC 38163 / CBS 112.46 / NRRL 194 / M139</strain>
    </source>
</reference>
<evidence type="ECO:0000313" key="10">
    <source>
        <dbReference type="Proteomes" id="UP000000560"/>
    </source>
</evidence>
<accession>C8V809</accession>
<dbReference type="OMA" id="VLMAYVC"/>
<proteinExistence type="predicted"/>
<keyword evidence="10" id="KW-1185">Reference proteome</keyword>
<dbReference type="InterPro" id="IPR036864">
    <property type="entry name" value="Zn2-C6_fun-type_DNA-bd_sf"/>
</dbReference>
<dbReference type="Gene3D" id="4.10.240.10">
    <property type="entry name" value="Zn(2)-C6 fungal-type DNA-binding domain"/>
    <property type="match status" value="1"/>
</dbReference>
<dbReference type="eggNOG" id="ENOG502SUMR">
    <property type="taxonomic scope" value="Eukaryota"/>
</dbReference>
<dbReference type="InParanoid" id="Q5B310"/>
<dbReference type="PROSITE" id="PS50048">
    <property type="entry name" value="ZN2_CY6_FUNGAL_2"/>
    <property type="match status" value="1"/>
</dbReference>
<reference evidence="10" key="2">
    <citation type="journal article" date="2009" name="Fungal Genet. Biol.">
        <title>The 2008 update of the Aspergillus nidulans genome annotation: a community effort.</title>
        <authorList>
            <person name="Wortman J.R."/>
            <person name="Gilsenan J.M."/>
            <person name="Joardar V."/>
            <person name="Deegan J."/>
            <person name="Clutterbuck J."/>
            <person name="Andersen M.R."/>
            <person name="Archer D."/>
            <person name="Bencina M."/>
            <person name="Braus G."/>
            <person name="Coutinho P."/>
            <person name="von Dohren H."/>
            <person name="Doonan J."/>
            <person name="Driessen A.J."/>
            <person name="Durek P."/>
            <person name="Espeso E."/>
            <person name="Fekete E."/>
            <person name="Flipphi M."/>
            <person name="Estrada C.G."/>
            <person name="Geysens S."/>
            <person name="Goldman G."/>
            <person name="de Groot P.W."/>
            <person name="Hansen K."/>
            <person name="Harris S.D."/>
            <person name="Heinekamp T."/>
            <person name="Helmstaedt K."/>
            <person name="Henrissat B."/>
            <person name="Hofmann G."/>
            <person name="Homan T."/>
            <person name="Horio T."/>
            <person name="Horiuchi H."/>
            <person name="James S."/>
            <person name="Jones M."/>
            <person name="Karaffa L."/>
            <person name="Karanyi Z."/>
            <person name="Kato M."/>
            <person name="Keller N."/>
            <person name="Kelly D.E."/>
            <person name="Kiel J.A."/>
            <person name="Kim J.M."/>
            <person name="van der Klei I.J."/>
            <person name="Klis F.M."/>
            <person name="Kovalchuk A."/>
            <person name="Krasevec N."/>
            <person name="Kubicek C.P."/>
            <person name="Liu B."/>
            <person name="Maccabe A."/>
            <person name="Meyer V."/>
            <person name="Mirabito P."/>
            <person name="Miskei M."/>
            <person name="Mos M."/>
            <person name="Mullins J."/>
            <person name="Nelson D.R."/>
            <person name="Nielsen J."/>
            <person name="Oakley B.R."/>
            <person name="Osmani S.A."/>
            <person name="Pakula T."/>
            <person name="Paszewski A."/>
            <person name="Paulsen I."/>
            <person name="Pilsyk S."/>
            <person name="Pocsi I."/>
            <person name="Punt P.J."/>
            <person name="Ram A.F."/>
            <person name="Ren Q."/>
            <person name="Robellet X."/>
            <person name="Robson G."/>
            <person name="Seiboth B."/>
            <person name="van Solingen P."/>
            <person name="Specht T."/>
            <person name="Sun J."/>
            <person name="Taheri-Talesh N."/>
            <person name="Takeshita N."/>
            <person name="Ussery D."/>
            <person name="vanKuyk P.A."/>
            <person name="Visser H."/>
            <person name="van de Vondervoort P.J."/>
            <person name="de Vries R.P."/>
            <person name="Walton J."/>
            <person name="Xiang X."/>
            <person name="Xiong Y."/>
            <person name="Zeng A.P."/>
            <person name="Brandt B.W."/>
            <person name="Cornell M.J."/>
            <person name="van den Hondel C.A."/>
            <person name="Visser J."/>
            <person name="Oliver S.G."/>
            <person name="Turner G."/>
        </authorList>
    </citation>
    <scope>GENOME REANNOTATION</scope>
    <source>
        <strain evidence="10">FGSC A4 / ATCC 38163 / CBS 112.46 / NRRL 194 / M139</strain>
    </source>
</reference>
<protein>
    <submittedName>
        <fullName evidence="9">Zn(II)2Cys6 transcription factor (Eurofung)</fullName>
    </submittedName>
</protein>
<dbReference type="InterPro" id="IPR051089">
    <property type="entry name" value="prtT"/>
</dbReference>
<dbReference type="GO" id="GO:0005634">
    <property type="term" value="C:nucleus"/>
    <property type="evidence" value="ECO:0000318"/>
    <property type="project" value="GO_Central"/>
</dbReference>
<feature type="domain" description="Zn(2)-C6 fungal-type" evidence="8">
    <location>
        <begin position="13"/>
        <end position="43"/>
    </location>
</feature>
<evidence type="ECO:0000313" key="9">
    <source>
        <dbReference type="EMBL" id="CBF76153.1"/>
    </source>
</evidence>
<evidence type="ECO:0000256" key="2">
    <source>
        <dbReference type="ARBA" id="ARBA00022833"/>
    </source>
</evidence>
<dbReference type="Proteomes" id="UP000000560">
    <property type="component" value="Chromosome III"/>
</dbReference>
<dbReference type="PANTHER" id="PTHR31845">
    <property type="entry name" value="FINGER DOMAIN PROTEIN, PUTATIVE-RELATED"/>
    <property type="match status" value="1"/>
</dbReference>
<evidence type="ECO:0000256" key="7">
    <source>
        <dbReference type="SAM" id="MobiDB-lite"/>
    </source>
</evidence>
<dbReference type="VEuPathDB" id="FungiDB:AN5070"/>
<dbReference type="PANTHER" id="PTHR31845:SF33">
    <property type="entry name" value="ZN(II)2CYS6 TRANSCRIPTION FACTOR (EUROFUNG)"/>
    <property type="match status" value="1"/>
</dbReference>
<feature type="region of interest" description="Disordered" evidence="7">
    <location>
        <begin position="47"/>
        <end position="125"/>
    </location>
</feature>
<keyword evidence="6" id="KW-0539">Nucleus</keyword>
<evidence type="ECO:0000256" key="5">
    <source>
        <dbReference type="ARBA" id="ARBA00023163"/>
    </source>
</evidence>
<keyword evidence="5" id="KW-0804">Transcription</keyword>
<evidence type="ECO:0000256" key="1">
    <source>
        <dbReference type="ARBA" id="ARBA00004123"/>
    </source>
</evidence>
<dbReference type="SMART" id="SM00066">
    <property type="entry name" value="GAL4"/>
    <property type="match status" value="1"/>
</dbReference>
<name>Q5B310_EMENI</name>
<evidence type="ECO:0000256" key="6">
    <source>
        <dbReference type="ARBA" id="ARBA00023242"/>
    </source>
</evidence>
<dbReference type="GO" id="GO:0006355">
    <property type="term" value="P:regulation of DNA-templated transcription"/>
    <property type="evidence" value="ECO:0000318"/>
    <property type="project" value="GO_Central"/>
</dbReference>
<feature type="compositionally biased region" description="Basic and acidic residues" evidence="7">
    <location>
        <begin position="95"/>
        <end position="104"/>
    </location>
</feature>
<dbReference type="GO" id="GO:0008270">
    <property type="term" value="F:zinc ion binding"/>
    <property type="evidence" value="ECO:0007669"/>
    <property type="project" value="InterPro"/>
</dbReference>